<sequence>MVIVGILSIGFVVLAILLVLVRFVFDLRLTAIQQEADHSQLFRRKINHLRKIEQARHIRYLLIICLMIGIGLAILIGSFLVLMDKQQKLTAQNQIDHERIIYLEKQQKQLMANIPLKKYPEEGIGLEEYEWEKWSEEKKDVNLQRQIESAISKRSAQYFDSFDTKVSLSTPKTISLQLKGYTDDDASREMIKNNLDAFAKEAEKVSQLNNIHVRMITSVSKEKQVVYSVNYSRKKSEDKFNKQNVSEQNLKNSGEKG</sequence>
<evidence type="ECO:0000256" key="1">
    <source>
        <dbReference type="SAM" id="MobiDB-lite"/>
    </source>
</evidence>
<feature type="region of interest" description="Disordered" evidence="1">
    <location>
        <begin position="236"/>
        <end position="257"/>
    </location>
</feature>
<dbReference type="EMBL" id="PDXQ01000001">
    <property type="protein sequence ID" value="TRZ32920.1"/>
    <property type="molecule type" value="Genomic_DNA"/>
</dbReference>
<protein>
    <submittedName>
        <fullName evidence="3">Uncharacterized protein</fullName>
    </submittedName>
</protein>
<accession>A0A553S7E8</accession>
<comment type="caution">
    <text evidence="3">The sequence shown here is derived from an EMBL/GenBank/DDBJ whole genome shotgun (WGS) entry which is preliminary data.</text>
</comment>
<keyword evidence="2" id="KW-1133">Transmembrane helix</keyword>
<feature type="compositionally biased region" description="Polar residues" evidence="1">
    <location>
        <begin position="242"/>
        <end position="257"/>
    </location>
</feature>
<keyword evidence="2" id="KW-0472">Membrane</keyword>
<reference evidence="3 4" key="1">
    <citation type="submission" date="2017-10" db="EMBL/GenBank/DDBJ databases">
        <title>FDA dAtabase for Regulatory Grade micrObial Sequences (FDA-ARGOS): Supporting development and validation of Infectious Disease Dx tests.</title>
        <authorList>
            <person name="Campos J."/>
            <person name="Goldberg B."/>
            <person name="Tallon L.J."/>
            <person name="Sadzewicz L."/>
            <person name="Sengamalay N."/>
            <person name="Ott S."/>
            <person name="Godinez A."/>
            <person name="Nagaraj S."/>
            <person name="Vyas G."/>
            <person name="Aluvathingal J."/>
            <person name="Nadendla S."/>
            <person name="Geyer C."/>
            <person name="Nandy P."/>
            <person name="Hobson J."/>
            <person name="Sichtig H."/>
        </authorList>
    </citation>
    <scope>NUCLEOTIDE SEQUENCE [LARGE SCALE GENOMIC DNA]</scope>
    <source>
        <strain evidence="3 4">FDAARGOS_185</strain>
    </source>
</reference>
<organism evidence="3 4">
    <name type="scientific">Enterococcus avium</name>
    <name type="common">Streptococcus avium</name>
    <dbReference type="NCBI Taxonomy" id="33945"/>
    <lineage>
        <taxon>Bacteria</taxon>
        <taxon>Bacillati</taxon>
        <taxon>Bacillota</taxon>
        <taxon>Bacilli</taxon>
        <taxon>Lactobacillales</taxon>
        <taxon>Enterococcaceae</taxon>
        <taxon>Enterococcus</taxon>
    </lineage>
</organism>
<evidence type="ECO:0000313" key="4">
    <source>
        <dbReference type="Proteomes" id="UP000316316"/>
    </source>
</evidence>
<evidence type="ECO:0000256" key="2">
    <source>
        <dbReference type="SAM" id="Phobius"/>
    </source>
</evidence>
<dbReference type="GeneID" id="69569078"/>
<keyword evidence="2" id="KW-0812">Transmembrane</keyword>
<dbReference type="AlphaFoldDB" id="A0A553S7E8"/>
<proteinExistence type="predicted"/>
<dbReference type="Proteomes" id="UP000316316">
    <property type="component" value="Unassembled WGS sequence"/>
</dbReference>
<evidence type="ECO:0000313" key="3">
    <source>
        <dbReference type="EMBL" id="TRZ32920.1"/>
    </source>
</evidence>
<gene>
    <name evidence="3" type="ORF">AUF17_02000</name>
</gene>
<feature type="transmembrane region" description="Helical" evidence="2">
    <location>
        <begin position="60"/>
        <end position="83"/>
    </location>
</feature>
<name>A0A553S7E8_ENTAV</name>
<feature type="transmembrane region" description="Helical" evidence="2">
    <location>
        <begin position="6"/>
        <end position="25"/>
    </location>
</feature>
<dbReference type="RefSeq" id="WP_049222136.1">
    <property type="nucleotide sequence ID" value="NZ_CABGUH010000008.1"/>
</dbReference>